<dbReference type="Pfam" id="PF00532">
    <property type="entry name" value="Peripla_BP_1"/>
    <property type="match status" value="1"/>
</dbReference>
<evidence type="ECO:0000256" key="1">
    <source>
        <dbReference type="ARBA" id="ARBA00023015"/>
    </source>
</evidence>
<dbReference type="PANTHER" id="PTHR30146:SF136">
    <property type="entry name" value="NTD BIOSYNTHESIS OPERON REGULATOR NTDR"/>
    <property type="match status" value="1"/>
</dbReference>
<dbReference type="PROSITE" id="PS00356">
    <property type="entry name" value="HTH_LACI_1"/>
    <property type="match status" value="1"/>
</dbReference>
<dbReference type="PANTHER" id="PTHR30146">
    <property type="entry name" value="LACI-RELATED TRANSCRIPTIONAL REPRESSOR"/>
    <property type="match status" value="1"/>
</dbReference>
<keyword evidence="1" id="KW-0805">Transcription regulation</keyword>
<comment type="caution">
    <text evidence="6">The sequence shown here is derived from an EMBL/GenBank/DDBJ whole genome shotgun (WGS) entry which is preliminary data.</text>
</comment>
<dbReference type="Pfam" id="PF00356">
    <property type="entry name" value="LacI"/>
    <property type="match status" value="1"/>
</dbReference>
<name>A0A0R1RRF9_9LACO</name>
<keyword evidence="2" id="KW-0238">DNA-binding</keyword>
<dbReference type="PRINTS" id="PR00036">
    <property type="entry name" value="HTHLACI"/>
</dbReference>
<dbReference type="InterPro" id="IPR000843">
    <property type="entry name" value="HTH_LacI"/>
</dbReference>
<dbReference type="CDD" id="cd01392">
    <property type="entry name" value="HTH_LacI"/>
    <property type="match status" value="1"/>
</dbReference>
<proteinExistence type="predicted"/>
<dbReference type="AlphaFoldDB" id="A0A0R1RRF9"/>
<feature type="domain" description="HTH lacI-type" evidence="4">
    <location>
        <begin position="2"/>
        <end position="56"/>
    </location>
</feature>
<dbReference type="GO" id="GO:0003700">
    <property type="term" value="F:DNA-binding transcription factor activity"/>
    <property type="evidence" value="ECO:0007669"/>
    <property type="project" value="TreeGrafter"/>
</dbReference>
<dbReference type="CDD" id="cd06286">
    <property type="entry name" value="PBP1_CcpB-like"/>
    <property type="match status" value="1"/>
</dbReference>
<dbReference type="PROSITE" id="PS50932">
    <property type="entry name" value="HTH_LACI_2"/>
    <property type="match status" value="1"/>
</dbReference>
<evidence type="ECO:0000313" key="6">
    <source>
        <dbReference type="EMBL" id="KRL59687.1"/>
    </source>
</evidence>
<dbReference type="eggNOG" id="COG1609">
    <property type="taxonomic scope" value="Bacteria"/>
</dbReference>
<feature type="domain" description="HTH merR-type" evidence="5">
    <location>
        <begin position="1"/>
        <end position="18"/>
    </location>
</feature>
<dbReference type="InterPro" id="IPR000551">
    <property type="entry name" value="MerR-type_HTH_dom"/>
</dbReference>
<dbReference type="Gene3D" id="3.40.50.2300">
    <property type="match status" value="2"/>
</dbReference>
<keyword evidence="3" id="KW-0804">Transcription</keyword>
<dbReference type="OrthoDB" id="9796186at2"/>
<dbReference type="PATRIC" id="fig|1423747.3.peg.1536"/>
<evidence type="ECO:0000259" key="4">
    <source>
        <dbReference type="PROSITE" id="PS50932"/>
    </source>
</evidence>
<dbReference type="SUPFAM" id="SSF47413">
    <property type="entry name" value="lambda repressor-like DNA-binding domains"/>
    <property type="match status" value="1"/>
</dbReference>
<accession>A0A0R1RRF9</accession>
<dbReference type="SMART" id="SM00354">
    <property type="entry name" value="HTH_LACI"/>
    <property type="match status" value="1"/>
</dbReference>
<gene>
    <name evidence="6" type="ORF">FC69_GL001508</name>
</gene>
<evidence type="ECO:0000256" key="3">
    <source>
        <dbReference type="ARBA" id="ARBA00023163"/>
    </source>
</evidence>
<dbReference type="GO" id="GO:0000976">
    <property type="term" value="F:transcription cis-regulatory region binding"/>
    <property type="evidence" value="ECO:0007669"/>
    <property type="project" value="TreeGrafter"/>
</dbReference>
<sequence length="335" mass="37546">MVTISEVAKRAGVSVSTVSRVINDSPHVSNKKKQLILDAMAQLNYQPLLAARQLRGSGSKTIAVTIPYITNPFFSYLIAAIEHTAVDRNYKIIIVQTFGQKQHELNAFELMKNSQVDAVIMCAIENDWEVIQEYRQYGKIGICNEYFDNTELPQVYADQEAGMYIGTKYLLNKGYQKLALCTGQNEFSFKPKGTDLNSDRYRGFLRALREYGLQPKSKWLFTNVNTIEESRHTFQRYMEMNDRPDAIIAASDQVAAGMVAEAQQLGIQIPADIGVLGFDDQPISQIVSSPLTTIHQPVDLIGAKIADQIIDALEGKSEENQQTVFPLNLVIRESV</sequence>
<dbReference type="EMBL" id="AZEX01000043">
    <property type="protein sequence ID" value="KRL59687.1"/>
    <property type="molecule type" value="Genomic_DNA"/>
</dbReference>
<dbReference type="Gene3D" id="1.10.260.40">
    <property type="entry name" value="lambda repressor-like DNA-binding domains"/>
    <property type="match status" value="1"/>
</dbReference>
<dbReference type="InterPro" id="IPR028082">
    <property type="entry name" value="Peripla_BP_I"/>
</dbReference>
<protein>
    <submittedName>
        <fullName evidence="6">Sugar metabolism regulatory protein</fullName>
    </submittedName>
</protein>
<dbReference type="STRING" id="1423747.FC69_GL001508"/>
<reference evidence="6 7" key="1">
    <citation type="journal article" date="2015" name="Genome Announc.">
        <title>Expanding the biotechnology potential of lactobacilli through comparative genomics of 213 strains and associated genera.</title>
        <authorList>
            <person name="Sun Z."/>
            <person name="Harris H.M."/>
            <person name="McCann A."/>
            <person name="Guo C."/>
            <person name="Argimon S."/>
            <person name="Zhang W."/>
            <person name="Yang X."/>
            <person name="Jeffery I.B."/>
            <person name="Cooney J.C."/>
            <person name="Kagawa T.F."/>
            <person name="Liu W."/>
            <person name="Song Y."/>
            <person name="Salvetti E."/>
            <person name="Wrobel A."/>
            <person name="Rasinkangas P."/>
            <person name="Parkhill J."/>
            <person name="Rea M.C."/>
            <person name="O'Sullivan O."/>
            <person name="Ritari J."/>
            <person name="Douillard F.P."/>
            <person name="Paul Ross R."/>
            <person name="Yang R."/>
            <person name="Briner A.E."/>
            <person name="Felis G.E."/>
            <person name="de Vos W.M."/>
            <person name="Barrangou R."/>
            <person name="Klaenhammer T.R."/>
            <person name="Caufield P.W."/>
            <person name="Cui Y."/>
            <person name="Zhang H."/>
            <person name="O'Toole P.W."/>
        </authorList>
    </citation>
    <scope>NUCLEOTIDE SEQUENCE [LARGE SCALE GENOMIC DNA]</scope>
    <source>
        <strain evidence="6 7">DSM 14340</strain>
    </source>
</reference>
<dbReference type="InterPro" id="IPR001761">
    <property type="entry name" value="Peripla_BP/Lac1_sug-bd_dom"/>
</dbReference>
<dbReference type="InterPro" id="IPR010982">
    <property type="entry name" value="Lambda_DNA-bd_dom_sf"/>
</dbReference>
<dbReference type="Proteomes" id="UP000051264">
    <property type="component" value="Unassembled WGS sequence"/>
</dbReference>
<evidence type="ECO:0000313" key="7">
    <source>
        <dbReference type="Proteomes" id="UP000051264"/>
    </source>
</evidence>
<evidence type="ECO:0000259" key="5">
    <source>
        <dbReference type="PROSITE" id="PS50937"/>
    </source>
</evidence>
<organism evidence="6 7">
    <name type="scientific">Latilactobacillus fuchuensis DSM 14340 = JCM 11249</name>
    <dbReference type="NCBI Taxonomy" id="1423747"/>
    <lineage>
        <taxon>Bacteria</taxon>
        <taxon>Bacillati</taxon>
        <taxon>Bacillota</taxon>
        <taxon>Bacilli</taxon>
        <taxon>Lactobacillales</taxon>
        <taxon>Lactobacillaceae</taxon>
        <taxon>Latilactobacillus</taxon>
    </lineage>
</organism>
<dbReference type="SUPFAM" id="SSF53822">
    <property type="entry name" value="Periplasmic binding protein-like I"/>
    <property type="match status" value="1"/>
</dbReference>
<dbReference type="PROSITE" id="PS50937">
    <property type="entry name" value="HTH_MERR_2"/>
    <property type="match status" value="1"/>
</dbReference>
<dbReference type="RefSeq" id="WP_025083702.1">
    <property type="nucleotide sequence ID" value="NZ_AZEX01000043.1"/>
</dbReference>
<evidence type="ECO:0000256" key="2">
    <source>
        <dbReference type="ARBA" id="ARBA00023125"/>
    </source>
</evidence>